<name>J0LC66_AURST</name>
<sequence length="320" mass="35163">MSKIRPSLDAMSDTGLLLTDCGDLQCPRGNQSIQFQVANKVYQISKHRLRFRSSFIDSLFALPQSDVVGNKAPIVIDVREPEWDAFLWYIHADPLDAEIFSDSPASTEKCARYLGLAIVAHLLDAVDIAQWAMDNALKLLSHPGRTFHVNVVLARLLIYVASCWHGGVHGAVPERCRRLVCEALHPSQPGELSDDPIRVLEVARGDEFVLPHVYSSILRKGPHYNWKDDVRVESGDRARLLCDTHSRLGSQNPWVTSTSPSSALSLPTSESVPRTASGHTALLFGPTVAAQPTDAVVSSQPGVVGPQEPNSTPRWHSEIN</sequence>
<keyword evidence="3" id="KW-1185">Reference proteome</keyword>
<dbReference type="InParanoid" id="J0LC66"/>
<gene>
    <name evidence="2" type="ORF">AURDEDRAFT_131359</name>
</gene>
<protein>
    <recommendedName>
        <fullName evidence="4">BTB domain-containing protein</fullName>
    </recommendedName>
</protein>
<organism evidence="2 3">
    <name type="scientific">Auricularia subglabra (strain TFB-10046 / SS5)</name>
    <name type="common">White-rot fungus</name>
    <name type="synonym">Auricularia delicata (strain TFB10046)</name>
    <dbReference type="NCBI Taxonomy" id="717982"/>
    <lineage>
        <taxon>Eukaryota</taxon>
        <taxon>Fungi</taxon>
        <taxon>Dikarya</taxon>
        <taxon>Basidiomycota</taxon>
        <taxon>Agaricomycotina</taxon>
        <taxon>Agaricomycetes</taxon>
        <taxon>Auriculariales</taxon>
        <taxon>Auriculariaceae</taxon>
        <taxon>Auricularia</taxon>
    </lineage>
</organism>
<reference evidence="3" key="1">
    <citation type="journal article" date="2012" name="Science">
        <title>The Paleozoic origin of enzymatic lignin decomposition reconstructed from 31 fungal genomes.</title>
        <authorList>
            <person name="Floudas D."/>
            <person name="Binder M."/>
            <person name="Riley R."/>
            <person name="Barry K."/>
            <person name="Blanchette R.A."/>
            <person name="Henrissat B."/>
            <person name="Martinez A.T."/>
            <person name="Otillar R."/>
            <person name="Spatafora J.W."/>
            <person name="Yadav J.S."/>
            <person name="Aerts A."/>
            <person name="Benoit I."/>
            <person name="Boyd A."/>
            <person name="Carlson A."/>
            <person name="Copeland A."/>
            <person name="Coutinho P.M."/>
            <person name="de Vries R.P."/>
            <person name="Ferreira P."/>
            <person name="Findley K."/>
            <person name="Foster B."/>
            <person name="Gaskell J."/>
            <person name="Glotzer D."/>
            <person name="Gorecki P."/>
            <person name="Heitman J."/>
            <person name="Hesse C."/>
            <person name="Hori C."/>
            <person name="Igarashi K."/>
            <person name="Jurgens J.A."/>
            <person name="Kallen N."/>
            <person name="Kersten P."/>
            <person name="Kohler A."/>
            <person name="Kuees U."/>
            <person name="Kumar T.K.A."/>
            <person name="Kuo A."/>
            <person name="LaButti K."/>
            <person name="Larrondo L.F."/>
            <person name="Lindquist E."/>
            <person name="Ling A."/>
            <person name="Lombard V."/>
            <person name="Lucas S."/>
            <person name="Lundell T."/>
            <person name="Martin R."/>
            <person name="McLaughlin D.J."/>
            <person name="Morgenstern I."/>
            <person name="Morin E."/>
            <person name="Murat C."/>
            <person name="Nagy L.G."/>
            <person name="Nolan M."/>
            <person name="Ohm R.A."/>
            <person name="Patyshakuliyeva A."/>
            <person name="Rokas A."/>
            <person name="Ruiz-Duenas F.J."/>
            <person name="Sabat G."/>
            <person name="Salamov A."/>
            <person name="Samejima M."/>
            <person name="Schmutz J."/>
            <person name="Slot J.C."/>
            <person name="St John F."/>
            <person name="Stenlid J."/>
            <person name="Sun H."/>
            <person name="Sun S."/>
            <person name="Syed K."/>
            <person name="Tsang A."/>
            <person name="Wiebenga A."/>
            <person name="Young D."/>
            <person name="Pisabarro A."/>
            <person name="Eastwood D.C."/>
            <person name="Martin F."/>
            <person name="Cullen D."/>
            <person name="Grigoriev I.V."/>
            <person name="Hibbett D.S."/>
        </authorList>
    </citation>
    <scope>NUCLEOTIDE SEQUENCE [LARGE SCALE GENOMIC DNA]</scope>
    <source>
        <strain evidence="3">TFB10046</strain>
    </source>
</reference>
<evidence type="ECO:0000256" key="1">
    <source>
        <dbReference type="SAM" id="MobiDB-lite"/>
    </source>
</evidence>
<dbReference type="KEGG" id="adl:AURDEDRAFT_131359"/>
<feature type="compositionally biased region" description="Low complexity" evidence="1">
    <location>
        <begin position="256"/>
        <end position="271"/>
    </location>
</feature>
<evidence type="ECO:0008006" key="4">
    <source>
        <dbReference type="Google" id="ProtNLM"/>
    </source>
</evidence>
<evidence type="ECO:0000313" key="3">
    <source>
        <dbReference type="Proteomes" id="UP000006514"/>
    </source>
</evidence>
<dbReference type="EMBL" id="JH688012">
    <property type="protein sequence ID" value="EJD34070.1"/>
    <property type="molecule type" value="Genomic_DNA"/>
</dbReference>
<feature type="region of interest" description="Disordered" evidence="1">
    <location>
        <begin position="251"/>
        <end position="272"/>
    </location>
</feature>
<proteinExistence type="predicted"/>
<dbReference type="AlphaFoldDB" id="J0LC66"/>
<accession>J0LC66</accession>
<evidence type="ECO:0000313" key="2">
    <source>
        <dbReference type="EMBL" id="EJD34070.1"/>
    </source>
</evidence>
<feature type="region of interest" description="Disordered" evidence="1">
    <location>
        <begin position="298"/>
        <end position="320"/>
    </location>
</feature>
<dbReference type="Proteomes" id="UP000006514">
    <property type="component" value="Unassembled WGS sequence"/>
</dbReference>